<reference evidence="1 2" key="1">
    <citation type="submission" date="2023-09" db="EMBL/GenBank/DDBJ databases">
        <authorList>
            <person name="Zhai L."/>
        </authorList>
    </citation>
    <scope>NUCLEOTIDE SEQUENCE [LARGE SCALE GENOMIC DNA]</scope>
    <source>
        <strain evidence="1 2">5 N-1</strain>
    </source>
</reference>
<comment type="caution">
    <text evidence="1">The sequence shown here is derived from an EMBL/GenBank/DDBJ whole genome shotgun (WGS) entry which is preliminary data.</text>
</comment>
<accession>A0ABU1EKS4</accession>
<gene>
    <name evidence="1" type="ORF">RGC78_16070</name>
</gene>
<evidence type="ECO:0000313" key="2">
    <source>
        <dbReference type="Proteomes" id="UP001256646"/>
    </source>
</evidence>
<keyword evidence="2" id="KW-1185">Reference proteome</keyword>
<proteinExistence type="predicted"/>
<protein>
    <submittedName>
        <fullName evidence="1">Immunity 22 family protein</fullName>
    </submittedName>
</protein>
<dbReference type="InterPro" id="IPR025560">
    <property type="entry name" value="Imm22"/>
</dbReference>
<sequence length="129" mass="15463">MKKENIVSLWLGNFTDAKKFEEFMEIKYTDDGDSILSQFKEKFRIQHYDIDFSEIDWIEEGLKDFQELLQGFSSDYDIIPKFNEKYNDKLNKEYNSIVLLYDFHYDGICNHIEYSGNEIDFIGCVSYNK</sequence>
<evidence type="ECO:0000313" key="1">
    <source>
        <dbReference type="EMBL" id="MDR5588978.1"/>
    </source>
</evidence>
<name>A0ABU1EKS4_9CLOT</name>
<dbReference type="RefSeq" id="WP_309556954.1">
    <property type="nucleotide sequence ID" value="NZ_JAVJAN010000088.1"/>
</dbReference>
<dbReference type="Pfam" id="PF14112">
    <property type="entry name" value="DUF4284"/>
    <property type="match status" value="1"/>
</dbReference>
<organism evidence="1 2">
    <name type="scientific">Clostridium aquiflavi</name>
    <dbReference type="NCBI Taxonomy" id="3073603"/>
    <lineage>
        <taxon>Bacteria</taxon>
        <taxon>Bacillati</taxon>
        <taxon>Bacillota</taxon>
        <taxon>Clostridia</taxon>
        <taxon>Eubacteriales</taxon>
        <taxon>Clostridiaceae</taxon>
        <taxon>Clostridium</taxon>
    </lineage>
</organism>
<dbReference type="EMBL" id="JAVJAN010000088">
    <property type="protein sequence ID" value="MDR5588978.1"/>
    <property type="molecule type" value="Genomic_DNA"/>
</dbReference>
<dbReference type="Proteomes" id="UP001256646">
    <property type="component" value="Unassembled WGS sequence"/>
</dbReference>